<keyword evidence="1" id="KW-1133">Transmembrane helix</keyword>
<dbReference type="AlphaFoldDB" id="A0AA35ZEJ9"/>
<keyword evidence="3" id="KW-1185">Reference proteome</keyword>
<reference evidence="2" key="1">
    <citation type="submission" date="2023-04" db="EMBL/GenBank/DDBJ databases">
        <authorList>
            <person name="Vijverberg K."/>
            <person name="Xiong W."/>
            <person name="Schranz E."/>
        </authorList>
    </citation>
    <scope>NUCLEOTIDE SEQUENCE</scope>
</reference>
<evidence type="ECO:0000313" key="3">
    <source>
        <dbReference type="Proteomes" id="UP001177003"/>
    </source>
</evidence>
<keyword evidence="1" id="KW-0812">Transmembrane</keyword>
<organism evidence="2 3">
    <name type="scientific">Lactuca saligna</name>
    <name type="common">Willowleaf lettuce</name>
    <dbReference type="NCBI Taxonomy" id="75948"/>
    <lineage>
        <taxon>Eukaryota</taxon>
        <taxon>Viridiplantae</taxon>
        <taxon>Streptophyta</taxon>
        <taxon>Embryophyta</taxon>
        <taxon>Tracheophyta</taxon>
        <taxon>Spermatophyta</taxon>
        <taxon>Magnoliopsida</taxon>
        <taxon>eudicotyledons</taxon>
        <taxon>Gunneridae</taxon>
        <taxon>Pentapetalae</taxon>
        <taxon>asterids</taxon>
        <taxon>campanulids</taxon>
        <taxon>Asterales</taxon>
        <taxon>Asteraceae</taxon>
        <taxon>Cichorioideae</taxon>
        <taxon>Cichorieae</taxon>
        <taxon>Lactucinae</taxon>
        <taxon>Lactuca</taxon>
    </lineage>
</organism>
<dbReference type="Proteomes" id="UP001177003">
    <property type="component" value="Chromosome 6"/>
</dbReference>
<protein>
    <recommendedName>
        <fullName evidence="4">Late embryogenesis abundant protein LEA-2 subgroup domain-containing protein</fullName>
    </recommendedName>
</protein>
<gene>
    <name evidence="2" type="ORF">LSALG_LOCUS29911</name>
</gene>
<proteinExistence type="predicted"/>
<feature type="transmembrane region" description="Helical" evidence="1">
    <location>
        <begin position="7"/>
        <end position="27"/>
    </location>
</feature>
<evidence type="ECO:0008006" key="4">
    <source>
        <dbReference type="Google" id="ProtNLM"/>
    </source>
</evidence>
<dbReference type="EMBL" id="OX465082">
    <property type="protein sequence ID" value="CAI9290733.1"/>
    <property type="molecule type" value="Genomic_DNA"/>
</dbReference>
<name>A0AA35ZEJ9_LACSI</name>
<keyword evidence="1" id="KW-0472">Membrane</keyword>
<evidence type="ECO:0000313" key="2">
    <source>
        <dbReference type="EMBL" id="CAI9290733.1"/>
    </source>
</evidence>
<evidence type="ECO:0000256" key="1">
    <source>
        <dbReference type="SAM" id="Phobius"/>
    </source>
</evidence>
<sequence length="220" mass="25044">MRRPSYISLYIHLCVYSIVFYFSVLFLSTNPPTIYLDNFAVVSLRNTSNLLTNNAAIYLDLRIQNEKRLAGIYYSDPLNLTITYLQSTISTGSNVIIERCVIQGFYLKYGEVKHIQASVVIEDLFSMTEQRRKLDETHVFRYGPVKVMDFIVELEANMNSMVHAPEKYHLMSRAAVEVNDNTGTSVLKNIQMKYEAGSNNWGFGKSIQALKKCCVIPGAI</sequence>
<accession>A0AA35ZEJ9</accession>